<keyword evidence="5" id="KW-0255">Endonuclease</keyword>
<evidence type="ECO:0000256" key="2">
    <source>
        <dbReference type="ARBA" id="ARBA00022747"/>
    </source>
</evidence>
<dbReference type="SUPFAM" id="SSF116734">
    <property type="entry name" value="DNA methylase specificity domain"/>
    <property type="match status" value="2"/>
</dbReference>
<keyword evidence="5" id="KW-0540">Nuclease</keyword>
<organism evidence="5 6">
    <name type="scientific">Epilithonimonas vandammei</name>
    <dbReference type="NCBI Taxonomy" id="2487072"/>
    <lineage>
        <taxon>Bacteria</taxon>
        <taxon>Pseudomonadati</taxon>
        <taxon>Bacteroidota</taxon>
        <taxon>Flavobacteriia</taxon>
        <taxon>Flavobacteriales</taxon>
        <taxon>Weeksellaceae</taxon>
        <taxon>Chryseobacterium group</taxon>
        <taxon>Epilithonimonas</taxon>
    </lineage>
</organism>
<comment type="similarity">
    <text evidence="1">Belongs to the type-I restriction system S methylase family.</text>
</comment>
<dbReference type="PANTHER" id="PTHR30408:SF13">
    <property type="entry name" value="TYPE I RESTRICTION ENZYME HINDI SPECIFICITY SUBUNIT"/>
    <property type="match status" value="1"/>
</dbReference>
<dbReference type="REBASE" id="284216">
    <property type="entry name" value="S.Csp5649ORF10690P"/>
</dbReference>
<dbReference type="InterPro" id="IPR052021">
    <property type="entry name" value="Type-I_RS_S_subunit"/>
</dbReference>
<dbReference type="GO" id="GO:0004519">
    <property type="term" value="F:endonuclease activity"/>
    <property type="evidence" value="ECO:0007669"/>
    <property type="project" value="UniProtKB-KW"/>
</dbReference>
<evidence type="ECO:0000313" key="5">
    <source>
        <dbReference type="EMBL" id="AZI40401.1"/>
    </source>
</evidence>
<sequence length="419" mass="47937">MSRYAQIGELIKSISKTHKFGKEKLIFLNTSDVLEGKILVNHYSQVSELKGQAKKTIQNGDILYSEIRPKNKRYAFVKNLKNPEDYVVSTKLMVLRNVSSKLNTDYLYHFLTSENSINYLQRKAEGRIGSFPQITFDILKNLNIHLPDLPTQQKIASVLSALDDKIELNNRINAELEAMAKTLYDYWFVQFDFPNAEGKPYKASDGKMVYNEILKREIPEGWEVKTVGDYCRSSGGFAFKSSWWTDNGTPVVKIKDIQEDYTINLSDLAFVDISDKNIDDKFKAKPGDVLIAMTGATVGKYAIVPYTEKPLYVNQRVGYFNLGIKPEKKLPFLINSLNQKYFRESVFTLASGAAQPNISNEQINNIQLLLPSKEIIELYNKVFEPYYSKILLNQKQNQELSSLRDWLLPMLMNGQVKVG</sequence>
<evidence type="ECO:0000313" key="6">
    <source>
        <dbReference type="Proteomes" id="UP000281810"/>
    </source>
</evidence>
<proteinExistence type="inferred from homology"/>
<dbReference type="InterPro" id="IPR044946">
    <property type="entry name" value="Restrct_endonuc_typeI_TRD_sf"/>
</dbReference>
<dbReference type="PANTHER" id="PTHR30408">
    <property type="entry name" value="TYPE-1 RESTRICTION ENZYME ECOKI SPECIFICITY PROTEIN"/>
    <property type="match status" value="1"/>
</dbReference>
<evidence type="ECO:0000256" key="1">
    <source>
        <dbReference type="ARBA" id="ARBA00010923"/>
    </source>
</evidence>
<accession>A0A3G8YGG2</accession>
<dbReference type="CDD" id="cd17278">
    <property type="entry name" value="RMtype1_S_LdeBORF1052P-TRD2-CR2"/>
    <property type="match status" value="1"/>
</dbReference>
<feature type="domain" description="Type I restriction modification DNA specificity" evidence="4">
    <location>
        <begin position="219"/>
        <end position="400"/>
    </location>
</feature>
<keyword evidence="3" id="KW-0238">DNA-binding</keyword>
<keyword evidence="5" id="KW-0378">Hydrolase</keyword>
<dbReference type="GO" id="GO:0003677">
    <property type="term" value="F:DNA binding"/>
    <property type="evidence" value="ECO:0007669"/>
    <property type="project" value="UniProtKB-KW"/>
</dbReference>
<evidence type="ECO:0000259" key="4">
    <source>
        <dbReference type="Pfam" id="PF01420"/>
    </source>
</evidence>
<reference evidence="6" key="1">
    <citation type="submission" date="2018-11" db="EMBL/GenBank/DDBJ databases">
        <title>Proposal to divide the Flavobacteriaceae and reorganize its genera based on Amino Acid Identity values calculated from whole genome sequences.</title>
        <authorList>
            <person name="Nicholson A.C."/>
            <person name="Gulvik C.A."/>
            <person name="Whitney A.M."/>
            <person name="Humrighouse B.W."/>
            <person name="Bell M."/>
            <person name="Holmes B."/>
            <person name="Steigerwalt A.B."/>
            <person name="Villarma A."/>
            <person name="Sheth M."/>
            <person name="Batra D."/>
            <person name="Pryor J."/>
            <person name="Bernardet J.-F."/>
            <person name="Hugo C."/>
            <person name="Kampfer P."/>
            <person name="Newman J.D."/>
            <person name="McQuiston J.R."/>
        </authorList>
    </citation>
    <scope>NUCLEOTIDE SEQUENCE [LARGE SCALE GENOMIC DNA]</scope>
    <source>
        <strain evidence="6">F5649</strain>
    </source>
</reference>
<keyword evidence="6" id="KW-1185">Reference proteome</keyword>
<name>A0A3G8YGG2_9FLAO</name>
<dbReference type="RefSeq" id="WP_124802826.1">
    <property type="nucleotide sequence ID" value="NZ_CP034161.1"/>
</dbReference>
<dbReference type="InterPro" id="IPR000055">
    <property type="entry name" value="Restrct_endonuc_typeI_TRD"/>
</dbReference>
<dbReference type="OrthoDB" id="9816225at2"/>
<dbReference type="AlphaFoldDB" id="A0A3G8YGG2"/>
<keyword evidence="2" id="KW-0680">Restriction system</keyword>
<dbReference type="GO" id="GO:0009307">
    <property type="term" value="P:DNA restriction-modification system"/>
    <property type="evidence" value="ECO:0007669"/>
    <property type="project" value="UniProtKB-KW"/>
</dbReference>
<protein>
    <submittedName>
        <fullName evidence="5">Restriction endonuclease subunit S</fullName>
    </submittedName>
</protein>
<dbReference type="EMBL" id="CP034161">
    <property type="protein sequence ID" value="AZI40401.1"/>
    <property type="molecule type" value="Genomic_DNA"/>
</dbReference>
<dbReference type="Proteomes" id="UP000281810">
    <property type="component" value="Chromosome"/>
</dbReference>
<feature type="domain" description="Type I restriction modification DNA specificity" evidence="4">
    <location>
        <begin position="6"/>
        <end position="178"/>
    </location>
</feature>
<dbReference type="Gene3D" id="3.90.220.20">
    <property type="entry name" value="DNA methylase specificity domains"/>
    <property type="match status" value="2"/>
</dbReference>
<gene>
    <name evidence="5" type="ORF">EIB74_10685</name>
</gene>
<evidence type="ECO:0000256" key="3">
    <source>
        <dbReference type="ARBA" id="ARBA00023125"/>
    </source>
</evidence>
<dbReference type="Pfam" id="PF01420">
    <property type="entry name" value="Methylase_S"/>
    <property type="match status" value="2"/>
</dbReference>